<proteinExistence type="predicted"/>
<dbReference type="PANTHER" id="PTHR23019:SF0">
    <property type="entry name" value="NUCLEAR PORE MEMBRANE GLYCOPROTEIN 210"/>
    <property type="match status" value="1"/>
</dbReference>
<dbReference type="Proteomes" id="UP001237642">
    <property type="component" value="Unassembled WGS sequence"/>
</dbReference>
<gene>
    <name evidence="4" type="ORF">POM88_024439</name>
</gene>
<reference evidence="4" key="2">
    <citation type="submission" date="2023-05" db="EMBL/GenBank/DDBJ databases">
        <authorList>
            <person name="Schelkunov M.I."/>
        </authorList>
    </citation>
    <scope>NUCLEOTIDE SEQUENCE</scope>
    <source>
        <strain evidence="4">Hsosn_3</strain>
        <tissue evidence="4">Leaf</tissue>
    </source>
</reference>
<evidence type="ECO:0000256" key="2">
    <source>
        <dbReference type="SAM" id="Phobius"/>
    </source>
</evidence>
<keyword evidence="2" id="KW-1133">Transmembrane helix</keyword>
<feature type="compositionally biased region" description="Polar residues" evidence="1">
    <location>
        <begin position="163"/>
        <end position="180"/>
    </location>
</feature>
<name>A0AAD8I539_9APIA</name>
<comment type="caution">
    <text evidence="4">The sequence shown here is derived from an EMBL/GenBank/DDBJ whole genome shotgun (WGS) entry which is preliminary data.</text>
</comment>
<dbReference type="PANTHER" id="PTHR23019">
    <property type="entry name" value="NUCLEAR PORE MEMBRANE GLYCOPROTEIN GP210-RELATED"/>
    <property type="match status" value="1"/>
</dbReference>
<keyword evidence="5" id="KW-1185">Reference proteome</keyword>
<keyword evidence="2" id="KW-0812">Transmembrane</keyword>
<protein>
    <recommendedName>
        <fullName evidence="3">Nuclear pore complex protein GP210 C-terminal Ig-like domain-containing protein</fullName>
    </recommendedName>
</protein>
<feature type="domain" description="Nuclear pore complex protein GP210 C-terminal Ig-like" evidence="3">
    <location>
        <begin position="36"/>
        <end position="117"/>
    </location>
</feature>
<dbReference type="InterPro" id="IPR056233">
    <property type="entry name" value="Ig_GP210_16th"/>
</dbReference>
<keyword evidence="2" id="KW-0472">Membrane</keyword>
<evidence type="ECO:0000313" key="5">
    <source>
        <dbReference type="Proteomes" id="UP001237642"/>
    </source>
</evidence>
<reference evidence="4" key="1">
    <citation type="submission" date="2023-02" db="EMBL/GenBank/DDBJ databases">
        <title>Genome of toxic invasive species Heracleum sosnowskyi carries increased number of genes despite the absence of recent whole-genome duplications.</title>
        <authorList>
            <person name="Schelkunov M."/>
            <person name="Shtratnikova V."/>
            <person name="Makarenko M."/>
            <person name="Klepikova A."/>
            <person name="Omelchenko D."/>
            <person name="Novikova G."/>
            <person name="Obukhova E."/>
            <person name="Bogdanov V."/>
            <person name="Penin A."/>
            <person name="Logacheva M."/>
        </authorList>
    </citation>
    <scope>NUCLEOTIDE SEQUENCE</scope>
    <source>
        <strain evidence="4">Hsosn_3</strain>
        <tissue evidence="4">Leaf</tissue>
    </source>
</reference>
<feature type="region of interest" description="Disordered" evidence="1">
    <location>
        <begin position="155"/>
        <end position="180"/>
    </location>
</feature>
<dbReference type="AlphaFoldDB" id="A0AAD8I539"/>
<dbReference type="InterPro" id="IPR045197">
    <property type="entry name" value="NUP210-like"/>
</dbReference>
<dbReference type="Pfam" id="PF24427">
    <property type="entry name" value="Ig_GP210_16th"/>
    <property type="match status" value="1"/>
</dbReference>
<organism evidence="4 5">
    <name type="scientific">Heracleum sosnowskyi</name>
    <dbReference type="NCBI Taxonomy" id="360622"/>
    <lineage>
        <taxon>Eukaryota</taxon>
        <taxon>Viridiplantae</taxon>
        <taxon>Streptophyta</taxon>
        <taxon>Embryophyta</taxon>
        <taxon>Tracheophyta</taxon>
        <taxon>Spermatophyta</taxon>
        <taxon>Magnoliopsida</taxon>
        <taxon>eudicotyledons</taxon>
        <taxon>Gunneridae</taxon>
        <taxon>Pentapetalae</taxon>
        <taxon>asterids</taxon>
        <taxon>campanulids</taxon>
        <taxon>Apiales</taxon>
        <taxon>Apiaceae</taxon>
        <taxon>Apioideae</taxon>
        <taxon>apioid superclade</taxon>
        <taxon>Tordylieae</taxon>
        <taxon>Tordyliinae</taxon>
        <taxon>Heracleum</taxon>
    </lineage>
</organism>
<evidence type="ECO:0000313" key="4">
    <source>
        <dbReference type="EMBL" id="KAK1377695.1"/>
    </source>
</evidence>
<evidence type="ECO:0000256" key="1">
    <source>
        <dbReference type="SAM" id="MobiDB-lite"/>
    </source>
</evidence>
<feature type="transmembrane region" description="Helical" evidence="2">
    <location>
        <begin position="127"/>
        <end position="149"/>
    </location>
</feature>
<dbReference type="EMBL" id="JAUIZM010000006">
    <property type="protein sequence ID" value="KAK1377695.1"/>
    <property type="molecule type" value="Genomic_DNA"/>
</dbReference>
<evidence type="ECO:0000259" key="3">
    <source>
        <dbReference type="Pfam" id="PF24427"/>
    </source>
</evidence>
<sequence length="195" mass="21401">MSDETEEDTIVSVNASSGSANFTGEFGILEINHNLVQLNRTPNSNKSIITVINGTDVGVQWQGQDRLLITPMQRVNHGIAGCAEYEVKVRTVEGLKDKVIISLPSNGQSLEINVNYDPETRAMGPALSVPMVLLINICLILLTYSVVMYDRSRTFQRHKGNKQPRSSVLPTVPTVTPQSQATSHKLLELVDNTPC</sequence>
<accession>A0AAD8I539</accession>